<proteinExistence type="predicted"/>
<accession>A0A093VLA9</accession>
<organism evidence="1">
    <name type="scientific">Talaromyces marneffei PM1</name>
    <dbReference type="NCBI Taxonomy" id="1077442"/>
    <lineage>
        <taxon>Eukaryota</taxon>
        <taxon>Fungi</taxon>
        <taxon>Dikarya</taxon>
        <taxon>Ascomycota</taxon>
        <taxon>Pezizomycotina</taxon>
        <taxon>Eurotiomycetes</taxon>
        <taxon>Eurotiomycetidae</taxon>
        <taxon>Eurotiales</taxon>
        <taxon>Trichocomaceae</taxon>
        <taxon>Talaromyces</taxon>
        <taxon>Talaromyces sect. Talaromyces</taxon>
    </lineage>
</organism>
<name>A0A093VLA9_TALMA</name>
<dbReference type="HOGENOM" id="CLU_3434184_0_0_1"/>
<dbReference type="EMBL" id="JPOX01000015">
    <property type="protein sequence ID" value="KFX47431.1"/>
    <property type="molecule type" value="Genomic_DNA"/>
</dbReference>
<reference evidence="1" key="1">
    <citation type="journal article" date="2014" name="PLoS Genet.">
        <title>Signature Gene Expression Reveals Novel Clues to the Molecular Mechanisms of Dimorphic Transition in Penicillium marneffei.</title>
        <authorList>
            <person name="Yang E."/>
            <person name="Wang G."/>
            <person name="Cai J."/>
            <person name="Woo P.C."/>
            <person name="Lau S.K."/>
            <person name="Yuen K.-Y."/>
            <person name="Chow W.-N."/>
            <person name="Lin X."/>
        </authorList>
    </citation>
    <scope>NUCLEOTIDE SEQUENCE [LARGE SCALE GENOMIC DNA]</scope>
    <source>
        <strain evidence="1">PM1</strain>
    </source>
</reference>
<evidence type="ECO:0000313" key="1">
    <source>
        <dbReference type="EMBL" id="KFX47431.1"/>
    </source>
</evidence>
<sequence length="15" mass="1781">MSHGTSVYYVHFHSE</sequence>
<protein>
    <submittedName>
        <fullName evidence="1">Uncharacterized protein</fullName>
    </submittedName>
</protein>
<gene>
    <name evidence="1" type="ORF">GQ26_0151480</name>
</gene>
<comment type="caution">
    <text evidence="1">The sequence shown here is derived from an EMBL/GenBank/DDBJ whole genome shotgun (WGS) entry which is preliminary data.</text>
</comment>